<keyword evidence="2" id="KW-1185">Reference proteome</keyword>
<evidence type="ECO:0000256" key="1">
    <source>
        <dbReference type="SAM" id="MobiDB-lite"/>
    </source>
</evidence>
<accession>A0A6P8B6F0</accession>
<dbReference type="KEGG" id="pgri:PgNI_05982"/>
<reference evidence="3" key="3">
    <citation type="submission" date="2025-08" db="UniProtKB">
        <authorList>
            <consortium name="RefSeq"/>
        </authorList>
    </citation>
    <scope>IDENTIFICATION</scope>
    <source>
        <strain evidence="3">NI907</strain>
    </source>
</reference>
<feature type="compositionally biased region" description="Basic residues" evidence="1">
    <location>
        <begin position="109"/>
        <end position="119"/>
    </location>
</feature>
<reference evidence="3" key="2">
    <citation type="submission" date="2019-10" db="EMBL/GenBank/DDBJ databases">
        <authorList>
            <consortium name="NCBI Genome Project"/>
        </authorList>
    </citation>
    <scope>NUCLEOTIDE SEQUENCE</scope>
    <source>
        <strain evidence="3">NI907</strain>
    </source>
</reference>
<reference evidence="2 3" key="1">
    <citation type="journal article" date="2019" name="Mol. Biol. Evol.">
        <title>Blast fungal genomes show frequent chromosomal changes, gene gains and losses, and effector gene turnover.</title>
        <authorList>
            <person name="Gomez Luciano L.B."/>
            <person name="Jason Tsai I."/>
            <person name="Chuma I."/>
            <person name="Tosa Y."/>
            <person name="Chen Y.H."/>
            <person name="Li J.Y."/>
            <person name="Li M.Y."/>
            <person name="Jade Lu M.Y."/>
            <person name="Nakayashiki H."/>
            <person name="Li W.H."/>
        </authorList>
    </citation>
    <scope>NUCLEOTIDE SEQUENCE [LARGE SCALE GENOMIC DNA]</scope>
    <source>
        <strain evidence="2 3">NI907</strain>
    </source>
</reference>
<name>A0A6P8B6F0_PYRGI</name>
<dbReference type="GeneID" id="41960920"/>
<evidence type="ECO:0000313" key="3">
    <source>
        <dbReference type="RefSeq" id="XP_030982723.1"/>
    </source>
</evidence>
<feature type="compositionally biased region" description="Polar residues" evidence="1">
    <location>
        <begin position="121"/>
        <end position="131"/>
    </location>
</feature>
<proteinExistence type="predicted"/>
<dbReference type="AlphaFoldDB" id="A0A6P8B6F0"/>
<evidence type="ECO:0000313" key="2">
    <source>
        <dbReference type="Proteomes" id="UP000515153"/>
    </source>
</evidence>
<feature type="region of interest" description="Disordered" evidence="1">
    <location>
        <begin position="106"/>
        <end position="131"/>
    </location>
</feature>
<dbReference type="RefSeq" id="XP_030982723.1">
    <property type="nucleotide sequence ID" value="XM_031126011.1"/>
</dbReference>
<protein>
    <submittedName>
        <fullName evidence="3">Uncharacterized protein</fullName>
    </submittedName>
</protein>
<sequence>MHQQLGSDMVTSPSFSDMKHHVPNEGITVEASRPAWPIENPDCMHALRWMRCGNVPEPPDAAREVPTCIRKSLSRPPPPQRLASAERMCERLFFWKWTAQARQGDPCHRFRKEKKRKAWQKSPQQGRQPDTLTAPTYVVLDWAFKNSARLKGPQFIPHELDLTHSPRMGIIIFISSLLNLPRQYSHFCIACNVLRPRVLFGT</sequence>
<dbReference type="Proteomes" id="UP000515153">
    <property type="component" value="Chromosome I"/>
</dbReference>
<gene>
    <name evidence="3" type="ORF">PgNI_05982</name>
</gene>
<organism evidence="2 3">
    <name type="scientific">Pyricularia grisea</name>
    <name type="common">Crabgrass-specific blast fungus</name>
    <name type="synonym">Magnaporthe grisea</name>
    <dbReference type="NCBI Taxonomy" id="148305"/>
    <lineage>
        <taxon>Eukaryota</taxon>
        <taxon>Fungi</taxon>
        <taxon>Dikarya</taxon>
        <taxon>Ascomycota</taxon>
        <taxon>Pezizomycotina</taxon>
        <taxon>Sordariomycetes</taxon>
        <taxon>Sordariomycetidae</taxon>
        <taxon>Magnaporthales</taxon>
        <taxon>Pyriculariaceae</taxon>
        <taxon>Pyricularia</taxon>
    </lineage>
</organism>